<gene>
    <name evidence="3" type="ORF">NRB56_10480</name>
</gene>
<proteinExistence type="predicted"/>
<accession>A0A7K0DIT2</accession>
<feature type="compositionally biased region" description="Polar residues" evidence="1">
    <location>
        <begin position="1"/>
        <end position="14"/>
    </location>
</feature>
<feature type="transmembrane region" description="Helical" evidence="2">
    <location>
        <begin position="43"/>
        <end position="67"/>
    </location>
</feature>
<evidence type="ECO:0000256" key="1">
    <source>
        <dbReference type="SAM" id="MobiDB-lite"/>
    </source>
</evidence>
<dbReference type="AlphaFoldDB" id="A0A7K0DIT2"/>
<feature type="region of interest" description="Disordered" evidence="1">
    <location>
        <begin position="1"/>
        <end position="40"/>
    </location>
</feature>
<keyword evidence="2" id="KW-0812">Transmembrane</keyword>
<keyword evidence="4" id="KW-1185">Reference proteome</keyword>
<reference evidence="3 4" key="1">
    <citation type="submission" date="2019-10" db="EMBL/GenBank/DDBJ databases">
        <title>Nocardia macrotermitis sp. nov. and Nocardia aurantia sp. nov., isolated from the gut of fungus growing-termite Macrotermes natalensis.</title>
        <authorList>
            <person name="Benndorf R."/>
            <person name="Schwitalla J."/>
            <person name="Martin K."/>
            <person name="De Beer W."/>
            <person name="Kaster A.-K."/>
            <person name="Vollmers J."/>
            <person name="Poulsen M."/>
            <person name="Beemelmanns C."/>
        </authorList>
    </citation>
    <scope>NUCLEOTIDE SEQUENCE [LARGE SCALE GENOMIC DNA]</scope>
    <source>
        <strain evidence="3 4">RB56</strain>
    </source>
</reference>
<organism evidence="3 4">
    <name type="scientific">Nocardia aurantia</name>
    <dbReference type="NCBI Taxonomy" id="2585199"/>
    <lineage>
        <taxon>Bacteria</taxon>
        <taxon>Bacillati</taxon>
        <taxon>Actinomycetota</taxon>
        <taxon>Actinomycetes</taxon>
        <taxon>Mycobacteriales</taxon>
        <taxon>Nocardiaceae</taxon>
        <taxon>Nocardia</taxon>
    </lineage>
</organism>
<dbReference type="EMBL" id="WEGI01000002">
    <property type="protein sequence ID" value="MQY25491.1"/>
    <property type="molecule type" value="Genomic_DNA"/>
</dbReference>
<evidence type="ECO:0000256" key="2">
    <source>
        <dbReference type="SAM" id="Phobius"/>
    </source>
</evidence>
<dbReference type="Proteomes" id="UP000431401">
    <property type="component" value="Unassembled WGS sequence"/>
</dbReference>
<evidence type="ECO:0000313" key="4">
    <source>
        <dbReference type="Proteomes" id="UP000431401"/>
    </source>
</evidence>
<feature type="compositionally biased region" description="Basic and acidic residues" evidence="1">
    <location>
        <begin position="19"/>
        <end position="32"/>
    </location>
</feature>
<evidence type="ECO:0000313" key="3">
    <source>
        <dbReference type="EMBL" id="MQY25491.1"/>
    </source>
</evidence>
<name>A0A7K0DIT2_9NOCA</name>
<sequence>MTNPGWQNQQNANRQAMDALHRARRTADDSARLARGGSPGGCAITLIALVIVIVIAVIAAPIALDIIRHTGH</sequence>
<dbReference type="RefSeq" id="WP_153339323.1">
    <property type="nucleotide sequence ID" value="NZ_WEGI01000002.1"/>
</dbReference>
<protein>
    <submittedName>
        <fullName evidence="3">Uncharacterized protein</fullName>
    </submittedName>
</protein>
<comment type="caution">
    <text evidence="3">The sequence shown here is derived from an EMBL/GenBank/DDBJ whole genome shotgun (WGS) entry which is preliminary data.</text>
</comment>
<keyword evidence="2" id="KW-1133">Transmembrane helix</keyword>
<keyword evidence="2" id="KW-0472">Membrane</keyword>